<sequence>MILAAVTRGDKVVVARDAHKSVIHGLELAGAEPIFLEARLDPETGTASGIDPVLLEQVLRENENVRAVIVTYPSYYGTTFQLDRIVALAHQFGAFALVDEAHGAHFIASDEFPREALRAGADAVVQSAHKTLPALTMGAYLHINNKKLAHVRHYLEMLQSSSPSYLVMASLDVARRYVALYSDEDFKAFWKMRAKWLRFLEKQELSLILPDDPLKLIVRKTGYSGYAIASELEKFGFYPELADARQVLLILPLMAKGMDFAPIGKIRWHKPEQAEMEMPNLAVPRVSKLAISYQDMAARETGFVPLGEAAGAVAAENVALYPPGIPGVLRGEKLSEREILYLKQVQSRHFHGGKRLKEGFIEVFL</sequence>
<dbReference type="InterPro" id="IPR015424">
    <property type="entry name" value="PyrdxlP-dep_Trfase"/>
</dbReference>
<dbReference type="InterPro" id="IPR000310">
    <property type="entry name" value="Orn/Lys/Arg_deCO2ase_major_dom"/>
</dbReference>
<proteinExistence type="inferred from homology"/>
<keyword evidence="3" id="KW-0210">Decarboxylase</keyword>
<comment type="cofactor">
    <cofactor evidence="1">
        <name>pyridoxal 5'-phosphate</name>
        <dbReference type="ChEBI" id="CHEBI:597326"/>
    </cofactor>
</comment>
<dbReference type="InterPro" id="IPR052357">
    <property type="entry name" value="Orn_Lys_Arg_decarboxylase-I"/>
</dbReference>
<evidence type="ECO:0000256" key="3">
    <source>
        <dbReference type="ARBA" id="ARBA00022793"/>
    </source>
</evidence>
<dbReference type="SUPFAM" id="SSF53383">
    <property type="entry name" value="PLP-dependent transferases"/>
    <property type="match status" value="1"/>
</dbReference>
<gene>
    <name evidence="8" type="ORF">MFLO_13580</name>
</gene>
<accession>A0ABP3AWJ2</accession>
<dbReference type="PANTHER" id="PTHR43277:SF3">
    <property type="entry name" value="DECARBOXYLASE, PUTATIVE-RELATED"/>
    <property type="match status" value="1"/>
</dbReference>
<keyword evidence="4" id="KW-0663">Pyridoxal phosphate</keyword>
<evidence type="ECO:0000313" key="8">
    <source>
        <dbReference type="EMBL" id="EUJ27198.1"/>
    </source>
</evidence>
<evidence type="ECO:0000256" key="5">
    <source>
        <dbReference type="ARBA" id="ARBA00023239"/>
    </source>
</evidence>
<evidence type="ECO:0000256" key="4">
    <source>
        <dbReference type="ARBA" id="ARBA00022898"/>
    </source>
</evidence>
<dbReference type="PANTHER" id="PTHR43277">
    <property type="entry name" value="ARGININE DECARBOXYLASE"/>
    <property type="match status" value="1"/>
</dbReference>
<name>A0ABP3AWJ2_9LIST</name>
<dbReference type="Proteomes" id="UP000019249">
    <property type="component" value="Unassembled WGS sequence"/>
</dbReference>
<organism evidence="8 9">
    <name type="scientific">Listeria floridensis FSL S10-1187</name>
    <dbReference type="NCBI Taxonomy" id="1265817"/>
    <lineage>
        <taxon>Bacteria</taxon>
        <taxon>Bacillati</taxon>
        <taxon>Bacillota</taxon>
        <taxon>Bacilli</taxon>
        <taxon>Bacillales</taxon>
        <taxon>Listeriaceae</taxon>
        <taxon>Listeria</taxon>
    </lineage>
</organism>
<dbReference type="EMBL" id="AODF01000033">
    <property type="protein sequence ID" value="EUJ27198.1"/>
    <property type="molecule type" value="Genomic_DNA"/>
</dbReference>
<dbReference type="Pfam" id="PF01276">
    <property type="entry name" value="OKR_DC_1"/>
    <property type="match status" value="1"/>
</dbReference>
<dbReference type="Pfam" id="PF03711">
    <property type="entry name" value="OKR_DC_1_C"/>
    <property type="match status" value="1"/>
</dbReference>
<feature type="domain" description="Orn/Lys/Arg decarboxylase C-terminal" evidence="7">
    <location>
        <begin position="287"/>
        <end position="347"/>
    </location>
</feature>
<evidence type="ECO:0000259" key="6">
    <source>
        <dbReference type="Pfam" id="PF01276"/>
    </source>
</evidence>
<comment type="similarity">
    <text evidence="2">Belongs to the Orn/Lys/Arg decarboxylase class-I family.</text>
</comment>
<dbReference type="InterPro" id="IPR036633">
    <property type="entry name" value="Prn/Lys/Arg_de-COase_C_sf"/>
</dbReference>
<keyword evidence="9" id="KW-1185">Reference proteome</keyword>
<dbReference type="SUPFAM" id="SSF55904">
    <property type="entry name" value="Ornithine decarboxylase C-terminal domain"/>
    <property type="match status" value="1"/>
</dbReference>
<evidence type="ECO:0000313" key="9">
    <source>
        <dbReference type="Proteomes" id="UP000019249"/>
    </source>
</evidence>
<dbReference type="InterPro" id="IPR008286">
    <property type="entry name" value="Prn/Lys/Arg_de-COase_C"/>
</dbReference>
<comment type="caution">
    <text evidence="8">The sequence shown here is derived from an EMBL/GenBank/DDBJ whole genome shotgun (WGS) entry which is preliminary data.</text>
</comment>
<dbReference type="InterPro" id="IPR015421">
    <property type="entry name" value="PyrdxlP-dep_Trfase_major"/>
</dbReference>
<evidence type="ECO:0000256" key="1">
    <source>
        <dbReference type="ARBA" id="ARBA00001933"/>
    </source>
</evidence>
<dbReference type="Gene3D" id="3.40.640.10">
    <property type="entry name" value="Type I PLP-dependent aspartate aminotransferase-like (Major domain)"/>
    <property type="match status" value="1"/>
</dbReference>
<protein>
    <submittedName>
        <fullName evidence="8">Orn/Lys/Arg decarboxylase</fullName>
    </submittedName>
</protein>
<keyword evidence="5" id="KW-0456">Lyase</keyword>
<reference evidence="8 9" key="1">
    <citation type="journal article" date="2014" name="Int. J. Syst. Evol. Microbiol.">
        <title>Listeria floridensis sp. nov., Listeria aquatica sp. nov., Listeria cornellensis sp. nov., Listeria riparia sp. nov. and Listeria grandensis sp. nov., from agricultural and natural environments.</title>
        <authorList>
            <person name="den Bakker H.C."/>
            <person name="Warchocki S."/>
            <person name="Wright E.M."/>
            <person name="Allred A.F."/>
            <person name="Ahlstrom C."/>
            <person name="Manuel C.S."/>
            <person name="Stasiewicz M.J."/>
            <person name="Burrell A."/>
            <person name="Roof S."/>
            <person name="Strawn L."/>
            <person name="Fortes E.D."/>
            <person name="Nightingale K.K."/>
            <person name="Kephart D."/>
            <person name="Wiedmann M."/>
        </authorList>
    </citation>
    <scope>NUCLEOTIDE SEQUENCE [LARGE SCALE GENOMIC DNA]</scope>
    <source>
        <strain evidence="8 9">FSL S10-1187</strain>
    </source>
</reference>
<evidence type="ECO:0000259" key="7">
    <source>
        <dbReference type="Pfam" id="PF03711"/>
    </source>
</evidence>
<dbReference type="Gene3D" id="3.90.100.10">
    <property type="entry name" value="Orn/Lys/Arg decarboxylase, C-terminal domain"/>
    <property type="match status" value="1"/>
</dbReference>
<feature type="domain" description="Orn/Lys/Arg decarboxylases family 1 pyridoxal-P attachment site" evidence="6">
    <location>
        <begin position="1"/>
        <end position="180"/>
    </location>
</feature>
<evidence type="ECO:0000256" key="2">
    <source>
        <dbReference type="ARBA" id="ARBA00010671"/>
    </source>
</evidence>